<gene>
    <name evidence="1" type="ORF">ENS19_00575</name>
</gene>
<proteinExistence type="predicted"/>
<sequence>MPYLMTQRHILILDCTTTQEPSEGRLLKDYLEICKLWKPSSASSLYFKVRGKRDFLNKLDTDKKYDIVHISAHGLAERSDVIVGNGTTWWATPEEIQERARLRARLVFVNACLNNRKAMREAFSGCKYFLAPNTSVRWDKAALFAILFYQRYIIKGSEMKNAFEYARTRSGAATDYPDYWE</sequence>
<name>A0A7C3FBJ4_9CREN</name>
<comment type="caution">
    <text evidence="1">The sequence shown here is derived from an EMBL/GenBank/DDBJ whole genome shotgun (WGS) entry which is preliminary data.</text>
</comment>
<evidence type="ECO:0000313" key="1">
    <source>
        <dbReference type="EMBL" id="HFK19761.1"/>
    </source>
</evidence>
<accession>A0A7C3FBJ4</accession>
<dbReference type="EMBL" id="DSTX01000001">
    <property type="protein sequence ID" value="HFK19761.1"/>
    <property type="molecule type" value="Genomic_DNA"/>
</dbReference>
<protein>
    <recommendedName>
        <fullName evidence="2">CHAT domain-containing protein</fullName>
    </recommendedName>
</protein>
<reference evidence="1" key="1">
    <citation type="journal article" date="2020" name="mSystems">
        <title>Genome- and Community-Level Interaction Insights into Carbon Utilization and Element Cycling Functions of Hydrothermarchaeota in Hydrothermal Sediment.</title>
        <authorList>
            <person name="Zhou Z."/>
            <person name="Liu Y."/>
            <person name="Xu W."/>
            <person name="Pan J."/>
            <person name="Luo Z.H."/>
            <person name="Li M."/>
        </authorList>
    </citation>
    <scope>NUCLEOTIDE SEQUENCE [LARGE SCALE GENOMIC DNA]</scope>
    <source>
        <strain evidence="1">SpSt-468</strain>
    </source>
</reference>
<organism evidence="1">
    <name type="scientific">Candidatus Methanomethylicus mesodigestus</name>
    <dbReference type="NCBI Taxonomy" id="1867258"/>
    <lineage>
        <taxon>Archaea</taxon>
        <taxon>Thermoproteota</taxon>
        <taxon>Methanosuratincolia</taxon>
        <taxon>Candidatus Methanomethylicales</taxon>
        <taxon>Candidatus Methanomethylicaceae</taxon>
        <taxon>Candidatus Methanomethylicus</taxon>
    </lineage>
</organism>
<evidence type="ECO:0008006" key="2">
    <source>
        <dbReference type="Google" id="ProtNLM"/>
    </source>
</evidence>
<dbReference type="AlphaFoldDB" id="A0A7C3FBJ4"/>